<evidence type="ECO:0000313" key="1">
    <source>
        <dbReference type="EMBL" id="CAL5228324.1"/>
    </source>
</evidence>
<gene>
    <name evidence="1" type="primary">g11433</name>
    <name evidence="1" type="ORF">VP750_LOCUS10230</name>
</gene>
<accession>A0ABP1GCN4</accession>
<proteinExistence type="predicted"/>
<dbReference type="Proteomes" id="UP001497392">
    <property type="component" value="Unassembled WGS sequence"/>
</dbReference>
<keyword evidence="2" id="KW-1185">Reference proteome</keyword>
<protein>
    <submittedName>
        <fullName evidence="1">G11433 protein</fullName>
    </submittedName>
</protein>
<dbReference type="EMBL" id="CAXHTA020000018">
    <property type="protein sequence ID" value="CAL5228324.1"/>
    <property type="molecule type" value="Genomic_DNA"/>
</dbReference>
<evidence type="ECO:0000313" key="2">
    <source>
        <dbReference type="Proteomes" id="UP001497392"/>
    </source>
</evidence>
<comment type="caution">
    <text evidence="1">The sequence shown here is derived from an EMBL/GenBank/DDBJ whole genome shotgun (WGS) entry which is preliminary data.</text>
</comment>
<reference evidence="1 2" key="1">
    <citation type="submission" date="2024-06" db="EMBL/GenBank/DDBJ databases">
        <authorList>
            <person name="Kraege A."/>
            <person name="Thomma B."/>
        </authorList>
    </citation>
    <scope>NUCLEOTIDE SEQUENCE [LARGE SCALE GENOMIC DNA]</scope>
</reference>
<organism evidence="1 2">
    <name type="scientific">Coccomyxa viridis</name>
    <dbReference type="NCBI Taxonomy" id="1274662"/>
    <lineage>
        <taxon>Eukaryota</taxon>
        <taxon>Viridiplantae</taxon>
        <taxon>Chlorophyta</taxon>
        <taxon>core chlorophytes</taxon>
        <taxon>Trebouxiophyceae</taxon>
        <taxon>Trebouxiophyceae incertae sedis</taxon>
        <taxon>Coccomyxaceae</taxon>
        <taxon>Coccomyxa</taxon>
    </lineage>
</organism>
<sequence>MSPAQSAWVGTCVQFPANECGQAYGPCSAAQIGTATTYGGPSELYQECPDSTGCPSGYYCEGLTGAIKVGYPWAACLAIEPFCRYTQQ</sequence>
<name>A0ABP1GCN4_9CHLO</name>